<comment type="caution">
    <text evidence="10">The sequence shown here is derived from an EMBL/GenBank/DDBJ whole genome shotgun (WGS) entry which is preliminary data.</text>
</comment>
<dbReference type="GO" id="GO:0046983">
    <property type="term" value="F:protein dimerization activity"/>
    <property type="evidence" value="ECO:0007669"/>
    <property type="project" value="InterPro"/>
</dbReference>
<keyword evidence="4" id="KW-0808">Transferase</keyword>
<evidence type="ECO:0000313" key="11">
    <source>
        <dbReference type="Proteomes" id="UP000282028"/>
    </source>
</evidence>
<evidence type="ECO:0000256" key="6">
    <source>
        <dbReference type="ARBA" id="ARBA00022777"/>
    </source>
</evidence>
<dbReference type="SUPFAM" id="SSF55781">
    <property type="entry name" value="GAF domain-like"/>
    <property type="match status" value="1"/>
</dbReference>
<evidence type="ECO:0000256" key="8">
    <source>
        <dbReference type="ARBA" id="ARBA00023012"/>
    </source>
</evidence>
<dbReference type="Gene3D" id="3.30.450.40">
    <property type="match status" value="1"/>
</dbReference>
<organism evidence="10 11">
    <name type="scientific">Brevibacillus invocatus</name>
    <dbReference type="NCBI Taxonomy" id="173959"/>
    <lineage>
        <taxon>Bacteria</taxon>
        <taxon>Bacillati</taxon>
        <taxon>Bacillota</taxon>
        <taxon>Bacilli</taxon>
        <taxon>Bacillales</taxon>
        <taxon>Paenibacillaceae</taxon>
        <taxon>Brevibacillus</taxon>
    </lineage>
</organism>
<keyword evidence="11" id="KW-1185">Reference proteome</keyword>
<dbReference type="InterPro" id="IPR003594">
    <property type="entry name" value="HATPase_dom"/>
</dbReference>
<dbReference type="Gene3D" id="3.30.565.10">
    <property type="entry name" value="Histidine kinase-like ATPase, C-terminal domain"/>
    <property type="match status" value="1"/>
</dbReference>
<keyword evidence="6" id="KW-0418">Kinase</keyword>
<comment type="catalytic activity">
    <reaction evidence="1">
        <text>ATP + protein L-histidine = ADP + protein N-phospho-L-histidine.</text>
        <dbReference type="EC" id="2.7.13.3"/>
    </reaction>
</comment>
<dbReference type="InterPro" id="IPR036890">
    <property type="entry name" value="HATPase_C_sf"/>
</dbReference>
<name>A0A3M8C8U5_9BACL</name>
<dbReference type="Proteomes" id="UP000282028">
    <property type="component" value="Unassembled WGS sequence"/>
</dbReference>
<keyword evidence="8" id="KW-0902">Two-component regulatory system</keyword>
<evidence type="ECO:0000256" key="4">
    <source>
        <dbReference type="ARBA" id="ARBA00022679"/>
    </source>
</evidence>
<dbReference type="InterPro" id="IPR005467">
    <property type="entry name" value="His_kinase_dom"/>
</dbReference>
<dbReference type="SMART" id="SM00065">
    <property type="entry name" value="GAF"/>
    <property type="match status" value="1"/>
</dbReference>
<dbReference type="Gene3D" id="1.20.5.1930">
    <property type="match status" value="1"/>
</dbReference>
<dbReference type="Pfam" id="PF01590">
    <property type="entry name" value="GAF"/>
    <property type="match status" value="1"/>
</dbReference>
<dbReference type="Pfam" id="PF02518">
    <property type="entry name" value="HATPase_c"/>
    <property type="match status" value="1"/>
</dbReference>
<dbReference type="InterPro" id="IPR003018">
    <property type="entry name" value="GAF"/>
</dbReference>
<dbReference type="AlphaFoldDB" id="A0A3M8C8U5"/>
<gene>
    <name evidence="10" type="ORF">EDM52_14645</name>
</gene>
<proteinExistence type="predicted"/>
<dbReference type="CDD" id="cd16917">
    <property type="entry name" value="HATPase_UhpB-NarQ-NarX-like"/>
    <property type="match status" value="1"/>
</dbReference>
<dbReference type="GO" id="GO:0000155">
    <property type="term" value="F:phosphorelay sensor kinase activity"/>
    <property type="evidence" value="ECO:0007669"/>
    <property type="project" value="InterPro"/>
</dbReference>
<sequence>MEMGKLLSTLMRIMLQNAGAEYGALLFKNEVWMVEAYGKAEKLQIESIPLYAAEHLVPSTIIEFTARTKQAVILHDGAKNSMFQRDEYVKKKECKSVLCLPITYQNELICLLYVENNLSKGVFTKERLDVLKLLSSQCAIFITNARLFAQMQFLNDNLENQVAERTSSLEKSMKATSEVLAEMTVYAERNRIAQEIHDIVGHTLTSTVLQIEAGKRLLHKDMDSAVGRLQEAQDLVRHSLSEIRNSVHMMKEDRYYDIGQALQQLIQDTERNTGAVIHAELDSVERLPLIHKKVLYHALQEGLTNGIRHGKSTEFRFYLYNDGANVQFTLADNGVGASNLELGFGLKMMKDRVQQLKGTLSIESEPNEGCLLRINLPY</sequence>
<evidence type="ECO:0000256" key="5">
    <source>
        <dbReference type="ARBA" id="ARBA00022741"/>
    </source>
</evidence>
<evidence type="ECO:0000256" key="1">
    <source>
        <dbReference type="ARBA" id="ARBA00000085"/>
    </source>
</evidence>
<dbReference type="Pfam" id="PF07730">
    <property type="entry name" value="HisKA_3"/>
    <property type="match status" value="1"/>
</dbReference>
<dbReference type="PANTHER" id="PTHR24421:SF10">
    <property type="entry name" value="NITRATE_NITRITE SENSOR PROTEIN NARQ"/>
    <property type="match status" value="1"/>
</dbReference>
<evidence type="ECO:0000259" key="9">
    <source>
        <dbReference type="PROSITE" id="PS50109"/>
    </source>
</evidence>
<evidence type="ECO:0000256" key="3">
    <source>
        <dbReference type="ARBA" id="ARBA00022553"/>
    </source>
</evidence>
<evidence type="ECO:0000256" key="7">
    <source>
        <dbReference type="ARBA" id="ARBA00022840"/>
    </source>
</evidence>
<protein>
    <recommendedName>
        <fullName evidence="2">histidine kinase</fullName>
        <ecNumber evidence="2">2.7.13.3</ecNumber>
    </recommendedName>
</protein>
<evidence type="ECO:0000256" key="2">
    <source>
        <dbReference type="ARBA" id="ARBA00012438"/>
    </source>
</evidence>
<dbReference type="PROSITE" id="PS50109">
    <property type="entry name" value="HIS_KIN"/>
    <property type="match status" value="1"/>
</dbReference>
<keyword evidence="5" id="KW-0547">Nucleotide-binding</keyword>
<dbReference type="EMBL" id="RHHR01000027">
    <property type="protein sequence ID" value="RNB71991.1"/>
    <property type="molecule type" value="Genomic_DNA"/>
</dbReference>
<dbReference type="InterPro" id="IPR029016">
    <property type="entry name" value="GAF-like_dom_sf"/>
</dbReference>
<dbReference type="GO" id="GO:0005524">
    <property type="term" value="F:ATP binding"/>
    <property type="evidence" value="ECO:0007669"/>
    <property type="project" value="UniProtKB-KW"/>
</dbReference>
<feature type="domain" description="Histidine kinase" evidence="9">
    <location>
        <begin position="199"/>
        <end position="378"/>
    </location>
</feature>
<reference evidence="10 11" key="1">
    <citation type="submission" date="2018-10" db="EMBL/GenBank/DDBJ databases">
        <title>Phylogenomics of Brevibacillus.</title>
        <authorList>
            <person name="Dunlap C."/>
        </authorList>
    </citation>
    <scope>NUCLEOTIDE SEQUENCE [LARGE SCALE GENOMIC DNA]</scope>
    <source>
        <strain evidence="10 11">JCM 12215</strain>
    </source>
</reference>
<dbReference type="GO" id="GO:0016020">
    <property type="term" value="C:membrane"/>
    <property type="evidence" value="ECO:0007669"/>
    <property type="project" value="InterPro"/>
</dbReference>
<dbReference type="EC" id="2.7.13.3" evidence="2"/>
<dbReference type="PANTHER" id="PTHR24421">
    <property type="entry name" value="NITRATE/NITRITE SENSOR PROTEIN NARX-RELATED"/>
    <property type="match status" value="1"/>
</dbReference>
<keyword evidence="3" id="KW-0597">Phosphoprotein</keyword>
<dbReference type="InterPro" id="IPR050482">
    <property type="entry name" value="Sensor_HK_TwoCompSys"/>
</dbReference>
<evidence type="ECO:0000313" key="10">
    <source>
        <dbReference type="EMBL" id="RNB71991.1"/>
    </source>
</evidence>
<dbReference type="SUPFAM" id="SSF55874">
    <property type="entry name" value="ATPase domain of HSP90 chaperone/DNA topoisomerase II/histidine kinase"/>
    <property type="match status" value="1"/>
</dbReference>
<keyword evidence="7" id="KW-0067">ATP-binding</keyword>
<accession>A0A3M8C8U5</accession>
<dbReference type="InterPro" id="IPR011712">
    <property type="entry name" value="Sig_transdc_His_kin_sub3_dim/P"/>
</dbReference>